<dbReference type="Proteomes" id="UP001057402">
    <property type="component" value="Chromosome 4"/>
</dbReference>
<proteinExistence type="predicted"/>
<sequence length="311" mass="34674">MARKKVLLRYIQNAVSRKASSIKRRRSLLKKVEELSILCNVTACIVVYGEDPNEQPMYWPDEHEQVEEILWRFHACPDDKKKLVTDESFVEEMIVKYRTTLKRVRRTTNEHQMQDMMYLIYFEKYCHTEFQMNELLELRGFTVEKIRDLLRKGEFMAENEDVPPPPSPLPPGVPPTPPPPPPPPTFLGRLFFVGVQGYPTEEAQAMPPNPLLNISGYGSRLFPGWNFEVGGGSGTANDPNCDVVFGYGLLIPTGPAFPFQESSGCGGYLGDIPGIQVLMPPGTEASAGSAAPKSAAEEADDPIRGCGRSSH</sequence>
<dbReference type="EMBL" id="CM042883">
    <property type="protein sequence ID" value="KAI4378635.1"/>
    <property type="molecule type" value="Genomic_DNA"/>
</dbReference>
<accession>A0ACB9RIV5</accession>
<comment type="caution">
    <text evidence="1">The sequence shown here is derived from an EMBL/GenBank/DDBJ whole genome shotgun (WGS) entry which is preliminary data.</text>
</comment>
<gene>
    <name evidence="1" type="ORF">MLD38_016089</name>
</gene>
<protein>
    <submittedName>
        <fullName evidence="1">Uncharacterized protein</fullName>
    </submittedName>
</protein>
<name>A0ACB9RIV5_9MYRT</name>
<evidence type="ECO:0000313" key="1">
    <source>
        <dbReference type="EMBL" id="KAI4378635.1"/>
    </source>
</evidence>
<organism evidence="1 2">
    <name type="scientific">Melastoma candidum</name>
    <dbReference type="NCBI Taxonomy" id="119954"/>
    <lineage>
        <taxon>Eukaryota</taxon>
        <taxon>Viridiplantae</taxon>
        <taxon>Streptophyta</taxon>
        <taxon>Embryophyta</taxon>
        <taxon>Tracheophyta</taxon>
        <taxon>Spermatophyta</taxon>
        <taxon>Magnoliopsida</taxon>
        <taxon>eudicotyledons</taxon>
        <taxon>Gunneridae</taxon>
        <taxon>Pentapetalae</taxon>
        <taxon>rosids</taxon>
        <taxon>malvids</taxon>
        <taxon>Myrtales</taxon>
        <taxon>Melastomataceae</taxon>
        <taxon>Melastomatoideae</taxon>
        <taxon>Melastomateae</taxon>
        <taxon>Melastoma</taxon>
    </lineage>
</organism>
<reference evidence="2" key="1">
    <citation type="journal article" date="2023" name="Front. Plant Sci.">
        <title>Chromosomal-level genome assembly of Melastoma candidum provides insights into trichome evolution.</title>
        <authorList>
            <person name="Zhong Y."/>
            <person name="Wu W."/>
            <person name="Sun C."/>
            <person name="Zou P."/>
            <person name="Liu Y."/>
            <person name="Dai S."/>
            <person name="Zhou R."/>
        </authorList>
    </citation>
    <scope>NUCLEOTIDE SEQUENCE [LARGE SCALE GENOMIC DNA]</scope>
</reference>
<keyword evidence="2" id="KW-1185">Reference proteome</keyword>
<evidence type="ECO:0000313" key="2">
    <source>
        <dbReference type="Proteomes" id="UP001057402"/>
    </source>
</evidence>